<keyword evidence="13" id="KW-1185">Reference proteome</keyword>
<dbReference type="InterPro" id="IPR013783">
    <property type="entry name" value="Ig-like_fold"/>
</dbReference>
<dbReference type="InterPro" id="IPR007280">
    <property type="entry name" value="Peptidase_C_arc/bac"/>
</dbReference>
<dbReference type="AlphaFoldDB" id="A0A9N8QY81"/>
<gene>
    <name evidence="12" type="ORF">R70211_03675</name>
</gene>
<keyword evidence="3" id="KW-0964">Secreted</keyword>
<keyword evidence="5" id="KW-0732">Signal</keyword>
<dbReference type="Pfam" id="PF00082">
    <property type="entry name" value="Peptidase_S8"/>
    <property type="match status" value="1"/>
</dbReference>
<dbReference type="InterPro" id="IPR035986">
    <property type="entry name" value="PKD_dom_sf"/>
</dbReference>
<dbReference type="GO" id="GO:0006508">
    <property type="term" value="P:proteolysis"/>
    <property type="evidence" value="ECO:0007669"/>
    <property type="project" value="UniProtKB-KW"/>
</dbReference>
<keyword evidence="8" id="KW-0865">Zymogen</keyword>
<dbReference type="Gene3D" id="3.40.50.200">
    <property type="entry name" value="Peptidase S8/S53 domain"/>
    <property type="match status" value="1"/>
</dbReference>
<dbReference type="PANTHER" id="PTHR43806:SF11">
    <property type="entry name" value="CEREVISIN-RELATED"/>
    <property type="match status" value="1"/>
</dbReference>
<evidence type="ECO:0000259" key="11">
    <source>
        <dbReference type="PROSITE" id="PS50093"/>
    </source>
</evidence>
<dbReference type="PROSITE" id="PS00138">
    <property type="entry name" value="SUBTILASE_SER"/>
    <property type="match status" value="1"/>
</dbReference>
<feature type="active site" description="Charge relay system" evidence="9">
    <location>
        <position position="91"/>
    </location>
</feature>
<dbReference type="GO" id="GO:0004252">
    <property type="term" value="F:serine-type endopeptidase activity"/>
    <property type="evidence" value="ECO:0007669"/>
    <property type="project" value="UniProtKB-UniRule"/>
</dbReference>
<comment type="caution">
    <text evidence="12">The sequence shown here is derived from an EMBL/GenBank/DDBJ whole genome shotgun (WGS) entry which is preliminary data.</text>
</comment>
<dbReference type="RefSeq" id="WP_201085154.1">
    <property type="nucleotide sequence ID" value="NZ_CAJNAS010000009.1"/>
</dbReference>
<dbReference type="PROSITE" id="PS51892">
    <property type="entry name" value="SUBTILASE"/>
    <property type="match status" value="1"/>
</dbReference>
<keyword evidence="4 9" id="KW-0645">Protease</keyword>
<feature type="active site" description="Charge relay system" evidence="9">
    <location>
        <position position="310"/>
    </location>
</feature>
<protein>
    <recommendedName>
        <fullName evidence="11">PKD domain-containing protein</fullName>
    </recommendedName>
</protein>
<reference evidence="12" key="1">
    <citation type="submission" date="2021-02" db="EMBL/GenBank/DDBJ databases">
        <authorList>
            <person name="Vanwijnsberghe S."/>
        </authorList>
    </citation>
    <scope>NUCLEOTIDE SEQUENCE</scope>
    <source>
        <strain evidence="12">R-70211</strain>
    </source>
</reference>
<evidence type="ECO:0000256" key="1">
    <source>
        <dbReference type="ARBA" id="ARBA00004613"/>
    </source>
</evidence>
<comment type="subcellular location">
    <subcellularLocation>
        <location evidence="1">Secreted</location>
    </subcellularLocation>
</comment>
<evidence type="ECO:0000256" key="3">
    <source>
        <dbReference type="ARBA" id="ARBA00022525"/>
    </source>
</evidence>
<dbReference type="CDD" id="cd00146">
    <property type="entry name" value="PKD"/>
    <property type="match status" value="1"/>
</dbReference>
<organism evidence="12 13">
    <name type="scientific">Paraburkholderia domus</name>
    <dbReference type="NCBI Taxonomy" id="2793075"/>
    <lineage>
        <taxon>Bacteria</taxon>
        <taxon>Pseudomonadati</taxon>
        <taxon>Pseudomonadota</taxon>
        <taxon>Betaproteobacteria</taxon>
        <taxon>Burkholderiales</taxon>
        <taxon>Burkholderiaceae</taxon>
        <taxon>Paraburkholderia</taxon>
    </lineage>
</organism>
<dbReference type="PANTHER" id="PTHR43806">
    <property type="entry name" value="PEPTIDASE S8"/>
    <property type="match status" value="1"/>
</dbReference>
<keyword evidence="7 9" id="KW-0720">Serine protease</keyword>
<evidence type="ECO:0000256" key="10">
    <source>
        <dbReference type="RuleBase" id="RU003355"/>
    </source>
</evidence>
<feature type="domain" description="PKD" evidence="11">
    <location>
        <begin position="404"/>
        <end position="461"/>
    </location>
</feature>
<dbReference type="Pfam" id="PF04151">
    <property type="entry name" value="PPC"/>
    <property type="match status" value="1"/>
</dbReference>
<evidence type="ECO:0000256" key="8">
    <source>
        <dbReference type="ARBA" id="ARBA00023145"/>
    </source>
</evidence>
<dbReference type="InterPro" id="IPR050131">
    <property type="entry name" value="Peptidase_S8_subtilisin-like"/>
</dbReference>
<dbReference type="Gene3D" id="2.60.40.10">
    <property type="entry name" value="Immunoglobulins"/>
    <property type="match status" value="1"/>
</dbReference>
<evidence type="ECO:0000256" key="9">
    <source>
        <dbReference type="PROSITE-ProRule" id="PRU01240"/>
    </source>
</evidence>
<evidence type="ECO:0000256" key="5">
    <source>
        <dbReference type="ARBA" id="ARBA00022729"/>
    </source>
</evidence>
<dbReference type="InterPro" id="IPR022398">
    <property type="entry name" value="Peptidase_S8_His-AS"/>
</dbReference>
<evidence type="ECO:0000256" key="2">
    <source>
        <dbReference type="ARBA" id="ARBA00011073"/>
    </source>
</evidence>
<dbReference type="InterPro" id="IPR000601">
    <property type="entry name" value="PKD_dom"/>
</dbReference>
<dbReference type="PROSITE" id="PS50093">
    <property type="entry name" value="PKD"/>
    <property type="match status" value="1"/>
</dbReference>
<dbReference type="FunFam" id="3.40.50.200:FF:000022">
    <property type="entry name" value="Extracellular protease"/>
    <property type="match status" value="1"/>
</dbReference>
<comment type="similarity">
    <text evidence="2 9 10">Belongs to the peptidase S8 family.</text>
</comment>
<proteinExistence type="inferred from homology"/>
<feature type="active site" description="Charge relay system" evidence="9">
    <location>
        <position position="137"/>
    </location>
</feature>
<dbReference type="EMBL" id="CAJNAS010000009">
    <property type="protein sequence ID" value="CAE6907212.1"/>
    <property type="molecule type" value="Genomic_DNA"/>
</dbReference>
<evidence type="ECO:0000313" key="12">
    <source>
        <dbReference type="EMBL" id="CAE6907212.1"/>
    </source>
</evidence>
<evidence type="ECO:0000256" key="4">
    <source>
        <dbReference type="ARBA" id="ARBA00022670"/>
    </source>
</evidence>
<dbReference type="InterPro" id="IPR036852">
    <property type="entry name" value="Peptidase_S8/S53_dom_sf"/>
</dbReference>
<dbReference type="GO" id="GO:0005576">
    <property type="term" value="C:extracellular region"/>
    <property type="evidence" value="ECO:0007669"/>
    <property type="project" value="UniProtKB-SubCell"/>
</dbReference>
<evidence type="ECO:0000313" key="13">
    <source>
        <dbReference type="Proteomes" id="UP000675121"/>
    </source>
</evidence>
<keyword evidence="6 9" id="KW-0378">Hydrolase</keyword>
<dbReference type="InterPro" id="IPR000209">
    <property type="entry name" value="Peptidase_S8/S53_dom"/>
</dbReference>
<dbReference type="Proteomes" id="UP000675121">
    <property type="component" value="Unassembled WGS sequence"/>
</dbReference>
<evidence type="ECO:0000256" key="7">
    <source>
        <dbReference type="ARBA" id="ARBA00022825"/>
    </source>
</evidence>
<dbReference type="InterPro" id="IPR023827">
    <property type="entry name" value="Peptidase_S8_Asp-AS"/>
</dbReference>
<sequence>MGIGSDVVTTERKLNATEAKAFMRAIASDPDVEYVEPDTPMFAASAPNDPLYSSQWGLGSNLDPGQSTVGIRAEGAWNMASGAGVVIGLLDTGVTSHSDLDVNILPGGYDFTFWGRGGDGKNTGLPPAAIRSTAHWHGTHVAGIMAALNNNGVGIAGVAPGAKVVSARVLDGCANGALSDVADGIMWAAGGMILGVPANSHPAKVINASLGGYGVCSATMQTAIDYAAARGAVVVVAAMNEANDAAKYQPAKCHNVITVGNSACNGVRYYDSNHGPVVDIAAPGDWILSTYNSGTSTPDAESYSYQNGTSMSAPMVSGVVALAQSVAPVPLSAAEMRALIQQNAQPFPATFDWSRSLGAGIVDANATVTAAKSGKIPAAVDFYCSELAAAMQVKCTDLSTARGGTTIKSWAWNFGIGDPDMVWTQSVNPIVNFDYAGIYNISLIVTDSNGAKSTYTRPFNVLPPAVIDFSADIPTPVFAQNSEMRYYQLDIPAGVKGVSVTLQPTTTNEGGWLYLRAGTPSVLHPQCQSQLFGGNTATCTMANPTAGAYYIIISAKAKLNGSVLTATYTK</sequence>
<dbReference type="SUPFAM" id="SSF52743">
    <property type="entry name" value="Subtilisin-like"/>
    <property type="match status" value="1"/>
</dbReference>
<dbReference type="PRINTS" id="PR00723">
    <property type="entry name" value="SUBTILISIN"/>
</dbReference>
<dbReference type="InterPro" id="IPR023828">
    <property type="entry name" value="Peptidase_S8_Ser-AS"/>
</dbReference>
<dbReference type="InterPro" id="IPR015500">
    <property type="entry name" value="Peptidase_S8_subtilisin-rel"/>
</dbReference>
<dbReference type="Gene3D" id="2.60.120.380">
    <property type="match status" value="1"/>
</dbReference>
<dbReference type="PROSITE" id="PS00136">
    <property type="entry name" value="SUBTILASE_ASP"/>
    <property type="match status" value="1"/>
</dbReference>
<accession>A0A9N8QY81</accession>
<name>A0A9N8QY81_9BURK</name>
<dbReference type="PROSITE" id="PS00137">
    <property type="entry name" value="SUBTILASE_HIS"/>
    <property type="match status" value="1"/>
</dbReference>
<dbReference type="SUPFAM" id="SSF49299">
    <property type="entry name" value="PKD domain"/>
    <property type="match status" value="1"/>
</dbReference>
<evidence type="ECO:0000256" key="6">
    <source>
        <dbReference type="ARBA" id="ARBA00022801"/>
    </source>
</evidence>